<keyword evidence="1" id="KW-0121">Carboxypeptidase</keyword>
<keyword evidence="1" id="KW-0645">Protease</keyword>
<reference evidence="1 3" key="1">
    <citation type="submission" date="2016-11" db="EMBL/GenBank/DDBJ databases">
        <authorList>
            <person name="Jaros S."/>
            <person name="Januszkiewicz K."/>
            <person name="Wedrychowicz H."/>
        </authorList>
    </citation>
    <scope>NUCLEOTIDE SEQUENCE [LARGE SCALE GENOMIC DNA]</scope>
    <source>
        <strain evidence="1 3">DSM 784</strain>
    </source>
</reference>
<evidence type="ECO:0000313" key="3">
    <source>
        <dbReference type="Proteomes" id="UP000183788"/>
    </source>
</evidence>
<dbReference type="PROSITE" id="PS51257">
    <property type="entry name" value="PROKAR_LIPOPROTEIN"/>
    <property type="match status" value="1"/>
</dbReference>
<dbReference type="SUPFAM" id="SSF49478">
    <property type="entry name" value="Cna protein B-type domain"/>
    <property type="match status" value="1"/>
</dbReference>
<dbReference type="InterPro" id="IPR032627">
    <property type="entry name" value="DUF4876"/>
</dbReference>
<dbReference type="Pfam" id="PF16215">
    <property type="entry name" value="DUF4876"/>
    <property type="match status" value="1"/>
</dbReference>
<dbReference type="InterPro" id="IPR013783">
    <property type="entry name" value="Ig-like_fold"/>
</dbReference>
<keyword evidence="1" id="KW-0378">Hydrolase</keyword>
<accession>A0A1K1MT26</accession>
<dbReference type="EMBL" id="CP140154">
    <property type="protein sequence ID" value="WQG91428.1"/>
    <property type="molecule type" value="Genomic_DNA"/>
</dbReference>
<dbReference type="RefSeq" id="WP_072357346.1">
    <property type="nucleotide sequence ID" value="NZ_CP139972.1"/>
</dbReference>
<evidence type="ECO:0000313" key="1">
    <source>
        <dbReference type="EMBL" id="SFW26157.1"/>
    </source>
</evidence>
<sequence>MKKICYFLLLTIIATVFSCKKEDGVTTGIQPVNLAVNLTYALDSSEYTLPVKGVSVKLTNTATSSILSSTSNDSGIARFAGIPAGTYDVDATITISADNYYTITGTYVAEDVTFNASEKNRAIAVGNDVSIAMTLVAGSTGEWVIKQVYFAGSNRTDGALFRDQFFEVYNNSDQVLYADSLYIGQVFGRQSFTSSNYYTQTNGQMDWTQSLNMPTGIDANNDFVYTRTLLMIPGTGTTYPVQPGKSIVIAQTAMNHKVPWTGANGTTISVKNPDLTVDLSAANFETYYAGFLSTPLASDVDNVSVPNVEVIQYFGNDWIMDNNGRDGYVIFKVDSSQAVKNWPMYNFPSTSTPSSTATKYYQVPLKYVIDAVEIQPINAEDRIPKKFGAMYDAGFASVPKGAYSSQSVIRKTLKTINGRIVLKDTNNSTEDFDYFEVATPGGFK</sequence>
<gene>
    <name evidence="1" type="ORF">SAMN05661012_00847</name>
    <name evidence="2" type="ORF">SR876_07945</name>
</gene>
<reference evidence="2 4" key="2">
    <citation type="submission" date="2023-11" db="EMBL/GenBank/DDBJ databases">
        <title>MicrobeMod: A computational toolkit for identifying prokaryotic methylation and restriction-modification with nanopore sequencing.</title>
        <authorList>
            <person name="Crits-Christoph A."/>
            <person name="Kang S.C."/>
            <person name="Lee H."/>
            <person name="Ostrov N."/>
        </authorList>
    </citation>
    <scope>NUCLEOTIDE SEQUENCE [LARGE SCALE GENOMIC DNA]</scope>
    <source>
        <strain evidence="2 4">ATCC 23090</strain>
    </source>
</reference>
<protein>
    <submittedName>
        <fullName evidence="1">Carboxypeptidase regulatory-like domain-containing protein</fullName>
    </submittedName>
    <submittedName>
        <fullName evidence="2">DUF4876 domain-containing protein</fullName>
    </submittedName>
</protein>
<evidence type="ECO:0000313" key="2">
    <source>
        <dbReference type="EMBL" id="WQG91428.1"/>
    </source>
</evidence>
<dbReference type="OrthoDB" id="1409865at2"/>
<dbReference type="Proteomes" id="UP001326715">
    <property type="component" value="Chromosome"/>
</dbReference>
<organism evidence="1 3">
    <name type="scientific">Chitinophaga sancti</name>
    <dbReference type="NCBI Taxonomy" id="1004"/>
    <lineage>
        <taxon>Bacteria</taxon>
        <taxon>Pseudomonadati</taxon>
        <taxon>Bacteroidota</taxon>
        <taxon>Chitinophagia</taxon>
        <taxon>Chitinophagales</taxon>
        <taxon>Chitinophagaceae</taxon>
        <taxon>Chitinophaga</taxon>
    </lineage>
</organism>
<keyword evidence="4" id="KW-1185">Reference proteome</keyword>
<dbReference type="Gene3D" id="2.60.40.10">
    <property type="entry name" value="Immunoglobulins"/>
    <property type="match status" value="1"/>
</dbReference>
<dbReference type="EMBL" id="FPIZ01000002">
    <property type="protein sequence ID" value="SFW26157.1"/>
    <property type="molecule type" value="Genomic_DNA"/>
</dbReference>
<dbReference type="STRING" id="1004.SAMN05661012_00847"/>
<dbReference type="GO" id="GO:0004180">
    <property type="term" value="F:carboxypeptidase activity"/>
    <property type="evidence" value="ECO:0007669"/>
    <property type="project" value="UniProtKB-KW"/>
</dbReference>
<proteinExistence type="predicted"/>
<dbReference type="Proteomes" id="UP000183788">
    <property type="component" value="Unassembled WGS sequence"/>
</dbReference>
<name>A0A1K1MT26_9BACT</name>
<evidence type="ECO:0000313" key="4">
    <source>
        <dbReference type="Proteomes" id="UP001326715"/>
    </source>
</evidence>
<dbReference type="AlphaFoldDB" id="A0A1K1MT26"/>